<dbReference type="InterPro" id="IPR001128">
    <property type="entry name" value="Cyt_P450"/>
</dbReference>
<dbReference type="GO" id="GO:0006805">
    <property type="term" value="P:xenobiotic metabolic process"/>
    <property type="evidence" value="ECO:0007669"/>
    <property type="project" value="TreeGrafter"/>
</dbReference>
<evidence type="ECO:0000313" key="7">
    <source>
        <dbReference type="Ensembl" id="ENSCSAVP00000015697.1"/>
    </source>
</evidence>
<evidence type="ECO:0000256" key="4">
    <source>
        <dbReference type="ARBA" id="ARBA00023004"/>
    </source>
</evidence>
<comment type="cofactor">
    <cofactor evidence="1 5">
        <name>heme</name>
        <dbReference type="ChEBI" id="CHEBI:30413"/>
    </cofactor>
</comment>
<dbReference type="GO" id="GO:0020037">
    <property type="term" value="F:heme binding"/>
    <property type="evidence" value="ECO:0007669"/>
    <property type="project" value="InterPro"/>
</dbReference>
<evidence type="ECO:0000313" key="8">
    <source>
        <dbReference type="Proteomes" id="UP000007875"/>
    </source>
</evidence>
<dbReference type="InterPro" id="IPR036396">
    <property type="entry name" value="Cyt_P450_sf"/>
</dbReference>
<evidence type="ECO:0000256" key="1">
    <source>
        <dbReference type="ARBA" id="ARBA00001971"/>
    </source>
</evidence>
<dbReference type="InParanoid" id="H2ZDN1"/>
<keyword evidence="6" id="KW-0503">Monooxygenase</keyword>
<dbReference type="Ensembl" id="ENSCSAVT00000015876.1">
    <property type="protein sequence ID" value="ENSCSAVP00000015697.1"/>
    <property type="gene ID" value="ENSCSAVG00000009221.1"/>
</dbReference>
<dbReference type="eggNOG" id="KOG0156">
    <property type="taxonomic scope" value="Eukaryota"/>
</dbReference>
<dbReference type="PRINTS" id="PR00463">
    <property type="entry name" value="EP450I"/>
</dbReference>
<keyword evidence="4 5" id="KW-0408">Iron</keyword>
<keyword evidence="8" id="KW-1185">Reference proteome</keyword>
<dbReference type="GO" id="GO:0016712">
    <property type="term" value="F:oxidoreductase activity, acting on paired donors, with incorporation or reduction of molecular oxygen, reduced flavin or flavoprotein as one donor, and incorporation of one atom of oxygen"/>
    <property type="evidence" value="ECO:0007669"/>
    <property type="project" value="TreeGrafter"/>
</dbReference>
<dbReference type="Pfam" id="PF00067">
    <property type="entry name" value="p450"/>
    <property type="match status" value="1"/>
</dbReference>
<dbReference type="PROSITE" id="PS00086">
    <property type="entry name" value="CYTOCHROME_P450"/>
    <property type="match status" value="1"/>
</dbReference>
<dbReference type="HOGENOM" id="CLU_001570_22_3_1"/>
<keyword evidence="6" id="KW-0560">Oxidoreductase</keyword>
<dbReference type="GO" id="GO:0006082">
    <property type="term" value="P:organic acid metabolic process"/>
    <property type="evidence" value="ECO:0007669"/>
    <property type="project" value="TreeGrafter"/>
</dbReference>
<organism evidence="7 8">
    <name type="scientific">Ciona savignyi</name>
    <name type="common">Pacific transparent sea squirt</name>
    <dbReference type="NCBI Taxonomy" id="51511"/>
    <lineage>
        <taxon>Eukaryota</taxon>
        <taxon>Metazoa</taxon>
        <taxon>Chordata</taxon>
        <taxon>Tunicata</taxon>
        <taxon>Ascidiacea</taxon>
        <taxon>Phlebobranchia</taxon>
        <taxon>Cionidae</taxon>
        <taxon>Ciona</taxon>
    </lineage>
</organism>
<keyword evidence="5 6" id="KW-0349">Heme</keyword>
<dbReference type="InterPro" id="IPR002401">
    <property type="entry name" value="Cyt_P450_E_grp-I"/>
</dbReference>
<evidence type="ECO:0000256" key="2">
    <source>
        <dbReference type="ARBA" id="ARBA00010617"/>
    </source>
</evidence>
<dbReference type="InterPro" id="IPR017972">
    <property type="entry name" value="Cyt_P450_CS"/>
</dbReference>
<dbReference type="OMA" id="HTDPTQW"/>
<evidence type="ECO:0000256" key="5">
    <source>
        <dbReference type="PIRSR" id="PIRSR602401-1"/>
    </source>
</evidence>
<dbReference type="PRINTS" id="PR00385">
    <property type="entry name" value="P450"/>
</dbReference>
<dbReference type="STRING" id="51511.ENSCSAVP00000015697"/>
<dbReference type="PANTHER" id="PTHR24300:SF375">
    <property type="entry name" value="CYTOCHROME P450 FAMILY"/>
    <property type="match status" value="1"/>
</dbReference>
<reference evidence="8" key="1">
    <citation type="submission" date="2003-08" db="EMBL/GenBank/DDBJ databases">
        <authorList>
            <person name="Birren B."/>
            <person name="Nusbaum C."/>
            <person name="Abebe A."/>
            <person name="Abouelleil A."/>
            <person name="Adekoya E."/>
            <person name="Ait-zahra M."/>
            <person name="Allen N."/>
            <person name="Allen T."/>
            <person name="An P."/>
            <person name="Anderson M."/>
            <person name="Anderson S."/>
            <person name="Arachchi H."/>
            <person name="Armbruster J."/>
            <person name="Bachantsang P."/>
            <person name="Baldwin J."/>
            <person name="Barry A."/>
            <person name="Bayul T."/>
            <person name="Blitshsteyn B."/>
            <person name="Bloom T."/>
            <person name="Blye J."/>
            <person name="Boguslavskiy L."/>
            <person name="Borowsky M."/>
            <person name="Boukhgalter B."/>
            <person name="Brunache A."/>
            <person name="Butler J."/>
            <person name="Calixte N."/>
            <person name="Calvo S."/>
            <person name="Camarata J."/>
            <person name="Campo K."/>
            <person name="Chang J."/>
            <person name="Cheshatsang Y."/>
            <person name="Citroen M."/>
            <person name="Collymore A."/>
            <person name="Considine T."/>
            <person name="Cook A."/>
            <person name="Cooke P."/>
            <person name="Corum B."/>
            <person name="Cuomo C."/>
            <person name="David R."/>
            <person name="Dawoe T."/>
            <person name="Degray S."/>
            <person name="Dodge S."/>
            <person name="Dooley K."/>
            <person name="Dorje P."/>
            <person name="Dorjee K."/>
            <person name="Dorris L."/>
            <person name="Duffey N."/>
            <person name="Dupes A."/>
            <person name="Elkins T."/>
            <person name="Engels R."/>
            <person name="Erickson J."/>
            <person name="Farina A."/>
            <person name="Faro S."/>
            <person name="Ferreira P."/>
            <person name="Fischer H."/>
            <person name="Fitzgerald M."/>
            <person name="Foley K."/>
            <person name="Gage D."/>
            <person name="Galagan J."/>
            <person name="Gearin G."/>
            <person name="Gnerre S."/>
            <person name="Gnirke A."/>
            <person name="Goyette A."/>
            <person name="Graham J."/>
            <person name="Grandbois E."/>
            <person name="Gyaltsen K."/>
            <person name="Hafez N."/>
            <person name="Hagopian D."/>
            <person name="Hagos B."/>
            <person name="Hall J."/>
            <person name="Hatcher B."/>
            <person name="Heller A."/>
            <person name="Higgins H."/>
            <person name="Honan T."/>
            <person name="Horn A."/>
            <person name="Houde N."/>
            <person name="Hughes L."/>
            <person name="Hulme W."/>
            <person name="Husby E."/>
            <person name="Iliev I."/>
            <person name="Jaffe D."/>
            <person name="Jones C."/>
            <person name="Kamal M."/>
            <person name="Kamat A."/>
            <person name="Kamvysselis M."/>
            <person name="Karlsson E."/>
            <person name="Kells C."/>
            <person name="Kieu A."/>
            <person name="Kisner P."/>
            <person name="Kodira C."/>
            <person name="Kulbokas E."/>
            <person name="Labutti K."/>
            <person name="Lama D."/>
            <person name="Landers T."/>
            <person name="Leger J."/>
            <person name="Levine S."/>
            <person name="Lewis D."/>
            <person name="Lewis T."/>
            <person name="Lindblad-toh K."/>
            <person name="Liu X."/>
            <person name="Lokyitsang T."/>
            <person name="Lokyitsang Y."/>
            <person name="Lucien O."/>
            <person name="Lui A."/>
            <person name="Ma L.J."/>
            <person name="Mabbitt R."/>
            <person name="Macdonald J."/>
            <person name="Maclean C."/>
            <person name="Major J."/>
            <person name="Manning J."/>
            <person name="Marabella R."/>
            <person name="Maru K."/>
            <person name="Matthews C."/>
            <person name="Mauceli E."/>
            <person name="Mccarthy M."/>
            <person name="Mcdonough S."/>
            <person name="Mcghee T."/>
            <person name="Meldrim J."/>
            <person name="Meneus L."/>
            <person name="Mesirov J."/>
            <person name="Mihalev A."/>
            <person name="Mihova T."/>
            <person name="Mikkelsen T."/>
            <person name="Mlenga V."/>
            <person name="Moru K."/>
            <person name="Mozes J."/>
            <person name="Mulrain L."/>
            <person name="Munson G."/>
            <person name="Naylor J."/>
            <person name="Newes C."/>
            <person name="Nguyen C."/>
            <person name="Nguyen N."/>
            <person name="Nguyen T."/>
            <person name="Nicol R."/>
            <person name="Nielsen C."/>
            <person name="Nizzari M."/>
            <person name="Norbu C."/>
            <person name="Norbu N."/>
            <person name="O'donnell P."/>
            <person name="Okoawo O."/>
            <person name="O'leary S."/>
            <person name="Omotosho B."/>
            <person name="O'neill K."/>
            <person name="Osman S."/>
            <person name="Parker S."/>
            <person name="Perrin D."/>
            <person name="Phunkhang P."/>
            <person name="Piqani B."/>
            <person name="Purcell S."/>
            <person name="Rachupka T."/>
            <person name="Ramasamy U."/>
            <person name="Rameau R."/>
            <person name="Ray V."/>
            <person name="Raymond C."/>
            <person name="Retta R."/>
            <person name="Richardson S."/>
            <person name="Rise C."/>
            <person name="Rodriguez J."/>
            <person name="Rogers J."/>
            <person name="Rogov P."/>
            <person name="Rutman M."/>
            <person name="Schupbach R."/>
            <person name="Seaman C."/>
            <person name="Settipalli S."/>
            <person name="Sharpe T."/>
            <person name="Sheridan J."/>
            <person name="Sherpa N."/>
            <person name="Shi J."/>
            <person name="Smirnov S."/>
            <person name="Smith C."/>
            <person name="Sougnez C."/>
            <person name="Spencer B."/>
            <person name="Stalker J."/>
            <person name="Stange-thomann N."/>
            <person name="Stavropoulos S."/>
            <person name="Stetson K."/>
            <person name="Stone C."/>
            <person name="Stone S."/>
            <person name="Stubbs M."/>
            <person name="Talamas J."/>
            <person name="Tchuinga P."/>
            <person name="Tenzing P."/>
            <person name="Tesfaye S."/>
            <person name="Theodore J."/>
            <person name="Thoulutsang Y."/>
            <person name="Topham K."/>
            <person name="Towey S."/>
            <person name="Tsamla T."/>
            <person name="Tsomo N."/>
            <person name="Vallee D."/>
            <person name="Vassiliev H."/>
            <person name="Venkataraman V."/>
            <person name="Vinson J."/>
            <person name="Vo A."/>
            <person name="Wade C."/>
            <person name="Wang S."/>
            <person name="Wangchuk T."/>
            <person name="Wangdi T."/>
            <person name="Whittaker C."/>
            <person name="Wilkinson J."/>
            <person name="Wu Y."/>
            <person name="Wyman D."/>
            <person name="Yadav S."/>
            <person name="Yang S."/>
            <person name="Yang X."/>
            <person name="Yeager S."/>
            <person name="Yee E."/>
            <person name="Young G."/>
            <person name="Zainoun J."/>
            <person name="Zembeck L."/>
            <person name="Zimmer A."/>
            <person name="Zody M."/>
            <person name="Lander E."/>
        </authorList>
    </citation>
    <scope>NUCLEOTIDE SEQUENCE [LARGE SCALE GENOMIC DNA]</scope>
</reference>
<reference evidence="7" key="3">
    <citation type="submission" date="2025-09" db="UniProtKB">
        <authorList>
            <consortium name="Ensembl"/>
        </authorList>
    </citation>
    <scope>IDENTIFICATION</scope>
</reference>
<evidence type="ECO:0000256" key="6">
    <source>
        <dbReference type="RuleBase" id="RU000461"/>
    </source>
</evidence>
<dbReference type="Proteomes" id="UP000007875">
    <property type="component" value="Unassembled WGS sequence"/>
</dbReference>
<sequence length="368" mass="42615">MLGKTPDFDSRCQWRYCFNKMFRGLSVLPYSRKWVNTRRRTLTILRNIGMGRSSMEGKIHEETQILMECMLEASNDGIVNFEPRDMMRRAPMNTIWSIIFGKRYDYGNPYLLYVMNTVVWLVDFLAKASVFDVLPSSLRHMAGFSLETFHRKLDTLHGFMTDRVAEHKKSYESDVTRDFVDAWMEASKREKVNKTALDDSDEISCLPDVIQDIIIAGAHSTGVVFNWAILLLVLNKKEQDLCYREIMENVGSTREISMSNRNEKVFPEPDKFNPDRWINEKGGFRKELLQHFFPFGIGKRSCAGESLARANLFIVVATLLQHLELLMPDETAAANMQPEVKHKFGLIAECKPFLMRVKKRPTATQQFQ</sequence>
<keyword evidence="3 5" id="KW-0479">Metal-binding</keyword>
<feature type="binding site" description="axial binding residue" evidence="5">
    <location>
        <position position="302"/>
    </location>
    <ligand>
        <name>heme</name>
        <dbReference type="ChEBI" id="CHEBI:30413"/>
    </ligand>
    <ligandPart>
        <name>Fe</name>
        <dbReference type="ChEBI" id="CHEBI:18248"/>
    </ligandPart>
</feature>
<comment type="similarity">
    <text evidence="2 6">Belongs to the cytochrome P450 family.</text>
</comment>
<name>H2ZDN1_CIOSA</name>
<evidence type="ECO:0000256" key="3">
    <source>
        <dbReference type="ARBA" id="ARBA00022723"/>
    </source>
</evidence>
<protein>
    <submittedName>
        <fullName evidence="7">Uncharacterized protein</fullName>
    </submittedName>
</protein>
<reference evidence="7" key="2">
    <citation type="submission" date="2025-08" db="UniProtKB">
        <authorList>
            <consortium name="Ensembl"/>
        </authorList>
    </citation>
    <scope>IDENTIFICATION</scope>
</reference>
<proteinExistence type="inferred from homology"/>
<dbReference type="GO" id="GO:0005737">
    <property type="term" value="C:cytoplasm"/>
    <property type="evidence" value="ECO:0007669"/>
    <property type="project" value="TreeGrafter"/>
</dbReference>
<accession>H2ZDN1</accession>
<dbReference type="GO" id="GO:0005506">
    <property type="term" value="F:iron ion binding"/>
    <property type="evidence" value="ECO:0007669"/>
    <property type="project" value="InterPro"/>
</dbReference>
<dbReference type="SUPFAM" id="SSF48264">
    <property type="entry name" value="Cytochrome P450"/>
    <property type="match status" value="1"/>
</dbReference>
<dbReference type="GeneTree" id="ENSGT00940000167305"/>
<dbReference type="PANTHER" id="PTHR24300">
    <property type="entry name" value="CYTOCHROME P450 508A4-RELATED"/>
    <property type="match status" value="1"/>
</dbReference>
<dbReference type="Gene3D" id="1.10.630.10">
    <property type="entry name" value="Cytochrome P450"/>
    <property type="match status" value="2"/>
</dbReference>
<dbReference type="AlphaFoldDB" id="H2ZDN1"/>
<dbReference type="InterPro" id="IPR050182">
    <property type="entry name" value="Cytochrome_P450_fam2"/>
</dbReference>